<reference evidence="3" key="1">
    <citation type="submission" date="2019-10" db="EMBL/GenBank/DDBJ databases">
        <title>Nonomuraea sp. nov., isolated from Phyllanthus amarus.</title>
        <authorList>
            <person name="Klykleung N."/>
            <person name="Tanasupawat S."/>
        </authorList>
    </citation>
    <scope>NUCLEOTIDE SEQUENCE [LARGE SCALE GENOMIC DNA]</scope>
    <source>
        <strain evidence="3">3MP-10</strain>
    </source>
</reference>
<protein>
    <recommendedName>
        <fullName evidence="2">Ricin B lectin domain-containing protein</fullName>
    </recommendedName>
</protein>
<dbReference type="InterPro" id="IPR035992">
    <property type="entry name" value="Ricin_B-like_lectins"/>
</dbReference>
<feature type="domain" description="Ricin B lectin" evidence="2">
    <location>
        <begin position="772"/>
        <end position="909"/>
    </location>
</feature>
<accession>A0A5N6A3H1</accession>
<dbReference type="Proteomes" id="UP000314251">
    <property type="component" value="Unassembled WGS sequence"/>
</dbReference>
<dbReference type="PANTHER" id="PTHR31151:SF0">
    <property type="entry name" value="PROLINE-TRNA LIGASE (DUF1680)"/>
    <property type="match status" value="1"/>
</dbReference>
<feature type="domain" description="Ricin B lectin" evidence="2">
    <location>
        <begin position="635"/>
        <end position="770"/>
    </location>
</feature>
<dbReference type="PANTHER" id="PTHR31151">
    <property type="entry name" value="PROLINE-TRNA LIGASE (DUF1680)"/>
    <property type="match status" value="1"/>
</dbReference>
<gene>
    <name evidence="3" type="ORF">FH607_022900</name>
</gene>
<organism evidence="3 4">
    <name type="scientific">Streptomyces mimosae</name>
    <dbReference type="NCBI Taxonomy" id="2586635"/>
    <lineage>
        <taxon>Bacteria</taxon>
        <taxon>Bacillati</taxon>
        <taxon>Actinomycetota</taxon>
        <taxon>Actinomycetes</taxon>
        <taxon>Kitasatosporales</taxon>
        <taxon>Streptomycetaceae</taxon>
        <taxon>Streptomyces</taxon>
    </lineage>
</organism>
<evidence type="ECO:0000259" key="2">
    <source>
        <dbReference type="SMART" id="SM00458"/>
    </source>
</evidence>
<dbReference type="InterPro" id="IPR008928">
    <property type="entry name" value="6-hairpin_glycosidase_sf"/>
</dbReference>
<evidence type="ECO:0000313" key="3">
    <source>
        <dbReference type="EMBL" id="KAB8161928.1"/>
    </source>
</evidence>
<dbReference type="CDD" id="cd00161">
    <property type="entry name" value="beta-trefoil_Ricin-like"/>
    <property type="match status" value="2"/>
</dbReference>
<evidence type="ECO:0000313" key="4">
    <source>
        <dbReference type="Proteomes" id="UP000314251"/>
    </source>
</evidence>
<feature type="signal peptide" evidence="1">
    <location>
        <begin position="1"/>
        <end position="29"/>
    </location>
</feature>
<comment type="caution">
    <text evidence="3">The sequence shown here is derived from an EMBL/GenBank/DDBJ whole genome shotgun (WGS) entry which is preliminary data.</text>
</comment>
<dbReference type="OrthoDB" id="9757939at2"/>
<proteinExistence type="predicted"/>
<feature type="chain" id="PRO_5039628252" description="Ricin B lectin domain-containing protein" evidence="1">
    <location>
        <begin position="30"/>
        <end position="909"/>
    </location>
</feature>
<dbReference type="SUPFAM" id="SSF48208">
    <property type="entry name" value="Six-hairpin glycosidases"/>
    <property type="match status" value="1"/>
</dbReference>
<dbReference type="SUPFAM" id="SSF50370">
    <property type="entry name" value="Ricin B-like lectins"/>
    <property type="match status" value="2"/>
</dbReference>
<dbReference type="SMART" id="SM00458">
    <property type="entry name" value="RICIN"/>
    <property type="match status" value="2"/>
</dbReference>
<dbReference type="PROSITE" id="PS50231">
    <property type="entry name" value="RICIN_B_LECTIN"/>
    <property type="match status" value="3"/>
</dbReference>
<keyword evidence="1" id="KW-0732">Signal</keyword>
<dbReference type="Pfam" id="PF07944">
    <property type="entry name" value="Beta-AFase-like_GH127_cat"/>
    <property type="match status" value="1"/>
</dbReference>
<dbReference type="RefSeq" id="WP_139671826.1">
    <property type="nucleotide sequence ID" value="NZ_VDLY02000016.1"/>
</dbReference>
<name>A0A5N6A3H1_9ACTN</name>
<dbReference type="InterPro" id="IPR000772">
    <property type="entry name" value="Ricin_B_lectin"/>
</dbReference>
<dbReference type="Pfam" id="PF14200">
    <property type="entry name" value="RicinB_lectin_2"/>
    <property type="match status" value="3"/>
</dbReference>
<dbReference type="Pfam" id="PF20736">
    <property type="entry name" value="Glyco_hydro127M"/>
    <property type="match status" value="1"/>
</dbReference>
<dbReference type="GO" id="GO:0005975">
    <property type="term" value="P:carbohydrate metabolic process"/>
    <property type="evidence" value="ECO:0007669"/>
    <property type="project" value="InterPro"/>
</dbReference>
<sequence length="909" mass="98216">MSELPSRRRVLGVAGALSLGLTTASLASAGGARAAAGGARPTATALAVPPAREDLGVLARPFDLGRVTLGPGRARANMERTLEYLRFVDVDRLLYNFRLNHGLSTEGAEQCYGWEAPDFEFRTHSQGHFLTAWTHAFLTTGEEVFRAQARAMVAGLAACQAAPTEFNAGYLSGFPESDFDTVETGQRKGVPYYCLHKTLAGLLDVWRHLGEEQARDVLLAFAGWVDWRTGRLTPEQMQTCLRIEFGGMNAVLTDLYQQTGDERWLTVARRFDHAAVLDPLAAGEDELAGLHANTQIPKIVGCAREFKATGEDRYRQIAVTFWEIVTNDHTYVIGGNSVAEHFRPPGEIARHLTQDTCESCNTYNMLKLTRELFALDPARVALLDYYERALFNQLIGQQDPQDPHGHVCYFTPTNPGGRRTYSNDYHAFTCCQGTGLETQTKLMDSVFFQDDAGLYVSLFVNAELDWTERGVTVAQTTDFPAADTTTLTVTGEPGAWALRLRVPGWSEGATVSVNGEPWDDADTAPGGWAVVDRAWASGDTVTLRLPMRLALAGTPDNAAVQAVTYGPLVLSGAYGDDDLNGQLPVLDTDSLAPADEPLTFTATADGAEVTLIPFLDAHHHNYTVYWDADGRAGTRTGLLLANAASGLVVGVEDASTADGAPALLWTEAGTYDQNWHLDPTDGALALRNGGSGRVLAVAGGSTADDADVVQAGPGGAERRWTVEDLGDGSHLVRNANSGKVLAVRGGSAERGARVVQDADDDSPDNRWWFVPRGEQRLENLNSGLVLGILDMSLENGGPALQWDNTGTADHFWGAERAGDGALLLRNRNSGLVLSVADASTEAGASVVQWQDSGAAHQRWLLRHGRDGYFRVVNAHSGLVLGVQDAATERGARVIQWRDSGTDDHLWRFV</sequence>
<dbReference type="InterPro" id="IPR012878">
    <property type="entry name" value="Beta-AFase-like_GH127_cat"/>
</dbReference>
<dbReference type="InterPro" id="IPR006311">
    <property type="entry name" value="TAT_signal"/>
</dbReference>
<dbReference type="EMBL" id="VDLY02000016">
    <property type="protein sequence ID" value="KAB8161928.1"/>
    <property type="molecule type" value="Genomic_DNA"/>
</dbReference>
<dbReference type="InterPro" id="IPR049046">
    <property type="entry name" value="Beta-AFase-like_GH127_middle"/>
</dbReference>
<keyword evidence="4" id="KW-1185">Reference proteome</keyword>
<dbReference type="Gene3D" id="2.80.10.50">
    <property type="match status" value="2"/>
</dbReference>
<dbReference type="PROSITE" id="PS51318">
    <property type="entry name" value="TAT"/>
    <property type="match status" value="1"/>
</dbReference>
<dbReference type="AlphaFoldDB" id="A0A5N6A3H1"/>
<evidence type="ECO:0000256" key="1">
    <source>
        <dbReference type="SAM" id="SignalP"/>
    </source>
</evidence>